<accession>A0A0A8YX47</accession>
<proteinExistence type="predicted"/>
<sequence length="33" mass="3559">MMILFGCCLGSDVSFVSCYLALHASGRRHPIAC</sequence>
<reference evidence="1" key="1">
    <citation type="submission" date="2014-09" db="EMBL/GenBank/DDBJ databases">
        <authorList>
            <person name="Magalhaes I.L.F."/>
            <person name="Oliveira U."/>
            <person name="Santos F.R."/>
            <person name="Vidigal T.H.D.A."/>
            <person name="Brescovit A.D."/>
            <person name="Santos A.J."/>
        </authorList>
    </citation>
    <scope>NUCLEOTIDE SEQUENCE</scope>
    <source>
        <tissue evidence="1">Shoot tissue taken approximately 20 cm above the soil surface</tissue>
    </source>
</reference>
<organism evidence="1">
    <name type="scientific">Arundo donax</name>
    <name type="common">Giant reed</name>
    <name type="synonym">Donax arundinaceus</name>
    <dbReference type="NCBI Taxonomy" id="35708"/>
    <lineage>
        <taxon>Eukaryota</taxon>
        <taxon>Viridiplantae</taxon>
        <taxon>Streptophyta</taxon>
        <taxon>Embryophyta</taxon>
        <taxon>Tracheophyta</taxon>
        <taxon>Spermatophyta</taxon>
        <taxon>Magnoliopsida</taxon>
        <taxon>Liliopsida</taxon>
        <taxon>Poales</taxon>
        <taxon>Poaceae</taxon>
        <taxon>PACMAD clade</taxon>
        <taxon>Arundinoideae</taxon>
        <taxon>Arundineae</taxon>
        <taxon>Arundo</taxon>
    </lineage>
</organism>
<name>A0A0A8YX47_ARUDO</name>
<dbReference type="EMBL" id="GBRH01266769">
    <property type="protein sequence ID" value="JAD31126.1"/>
    <property type="molecule type" value="Transcribed_RNA"/>
</dbReference>
<evidence type="ECO:0000313" key="1">
    <source>
        <dbReference type="EMBL" id="JAD31126.1"/>
    </source>
</evidence>
<dbReference type="AlphaFoldDB" id="A0A0A8YX47"/>
<protein>
    <submittedName>
        <fullName evidence="1">Uncharacterized protein</fullName>
    </submittedName>
</protein>
<reference evidence="1" key="2">
    <citation type="journal article" date="2015" name="Data Brief">
        <title>Shoot transcriptome of the giant reed, Arundo donax.</title>
        <authorList>
            <person name="Barrero R.A."/>
            <person name="Guerrero F.D."/>
            <person name="Moolhuijzen P."/>
            <person name="Goolsby J.A."/>
            <person name="Tidwell J."/>
            <person name="Bellgard S.E."/>
            <person name="Bellgard M.I."/>
        </authorList>
    </citation>
    <scope>NUCLEOTIDE SEQUENCE</scope>
    <source>
        <tissue evidence="1">Shoot tissue taken approximately 20 cm above the soil surface</tissue>
    </source>
</reference>